<feature type="region of interest" description="Disordered" evidence="8">
    <location>
        <begin position="467"/>
        <end position="487"/>
    </location>
</feature>
<dbReference type="Proteomes" id="UP000307440">
    <property type="component" value="Unassembled WGS sequence"/>
</dbReference>
<keyword evidence="4 7" id="KW-0804">Transcription</keyword>
<comment type="subcellular location">
    <subcellularLocation>
        <location evidence="1 7">Nucleus</location>
    </subcellularLocation>
</comment>
<keyword evidence="11" id="KW-1185">Reference proteome</keyword>
<dbReference type="STRING" id="230819.A0A5C3KNB0"/>
<feature type="region of interest" description="Disordered" evidence="8">
    <location>
        <begin position="698"/>
        <end position="788"/>
    </location>
</feature>
<dbReference type="GO" id="GO:0006357">
    <property type="term" value="P:regulation of transcription by RNA polymerase II"/>
    <property type="evidence" value="ECO:0007669"/>
    <property type="project" value="InterPro"/>
</dbReference>
<evidence type="ECO:0000256" key="3">
    <source>
        <dbReference type="ARBA" id="ARBA00023015"/>
    </source>
</evidence>
<dbReference type="OrthoDB" id="435275at2759"/>
<keyword evidence="5 7" id="KW-0539">Nucleus</keyword>
<feature type="region of interest" description="Disordered" evidence="8">
    <location>
        <begin position="509"/>
        <end position="547"/>
    </location>
</feature>
<dbReference type="GO" id="GO:0035267">
    <property type="term" value="C:NuA4 histone acetyltransferase complex"/>
    <property type="evidence" value="ECO:0007669"/>
    <property type="project" value="InterPro"/>
</dbReference>
<proteinExistence type="inferred from homology"/>
<feature type="compositionally biased region" description="Polar residues" evidence="8">
    <location>
        <begin position="152"/>
        <end position="171"/>
    </location>
</feature>
<evidence type="ECO:0000256" key="1">
    <source>
        <dbReference type="ARBA" id="ARBA00004123"/>
    </source>
</evidence>
<dbReference type="InterPro" id="IPR019542">
    <property type="entry name" value="Enhancer_polycomb-like_N"/>
</dbReference>
<dbReference type="Pfam" id="PF10513">
    <property type="entry name" value="EPL1"/>
    <property type="match status" value="1"/>
</dbReference>
<protein>
    <recommendedName>
        <fullName evidence="7">Enhancer of polycomb-like protein</fullName>
    </recommendedName>
</protein>
<feature type="compositionally biased region" description="Polar residues" evidence="8">
    <location>
        <begin position="942"/>
        <end position="995"/>
    </location>
</feature>
<comment type="function">
    <text evidence="6">Component of the NuA4 histone acetyltransferase complex which is involved in transcriptional activation of selected genes principally by acetylation of nucleosomal histone H4 and H2A. The NuA4 complex is also involved in DNA repair. Involved in gene silencing by neighboring heterochromatin, blockage of the silencing spreading along the chromosome, and required for cell cycle progression through G2/M.</text>
</comment>
<dbReference type="GO" id="GO:0005634">
    <property type="term" value="C:nucleus"/>
    <property type="evidence" value="ECO:0007669"/>
    <property type="project" value="UniProtKB-SubCell"/>
</dbReference>
<feature type="region of interest" description="Disordered" evidence="8">
    <location>
        <begin position="384"/>
        <end position="404"/>
    </location>
</feature>
<dbReference type="EMBL" id="ML210260">
    <property type="protein sequence ID" value="TFK21706.1"/>
    <property type="molecule type" value="Genomic_DNA"/>
</dbReference>
<evidence type="ECO:0000256" key="5">
    <source>
        <dbReference type="ARBA" id="ARBA00023242"/>
    </source>
</evidence>
<evidence type="ECO:0000256" key="8">
    <source>
        <dbReference type="SAM" id="MobiDB-lite"/>
    </source>
</evidence>
<gene>
    <name evidence="10" type="ORF">FA15DRAFT_597418</name>
</gene>
<feature type="compositionally biased region" description="Basic and acidic residues" evidence="8">
    <location>
        <begin position="477"/>
        <end position="487"/>
    </location>
</feature>
<dbReference type="PANTHER" id="PTHR14898">
    <property type="entry name" value="ENHANCER OF POLYCOMB"/>
    <property type="match status" value="1"/>
</dbReference>
<dbReference type="InterPro" id="IPR024943">
    <property type="entry name" value="Enhancer_polycomb"/>
</dbReference>
<accession>A0A5C3KNB0</accession>
<comment type="similarity">
    <text evidence="2 7">Belongs to the enhancer of polycomb family.</text>
</comment>
<reference evidence="10 11" key="1">
    <citation type="journal article" date="2019" name="Nat. Ecol. Evol.">
        <title>Megaphylogeny resolves global patterns of mushroom evolution.</title>
        <authorList>
            <person name="Varga T."/>
            <person name="Krizsan K."/>
            <person name="Foldi C."/>
            <person name="Dima B."/>
            <person name="Sanchez-Garcia M."/>
            <person name="Sanchez-Ramirez S."/>
            <person name="Szollosi G.J."/>
            <person name="Szarkandi J.G."/>
            <person name="Papp V."/>
            <person name="Albert L."/>
            <person name="Andreopoulos W."/>
            <person name="Angelini C."/>
            <person name="Antonin V."/>
            <person name="Barry K.W."/>
            <person name="Bougher N.L."/>
            <person name="Buchanan P."/>
            <person name="Buyck B."/>
            <person name="Bense V."/>
            <person name="Catcheside P."/>
            <person name="Chovatia M."/>
            <person name="Cooper J."/>
            <person name="Damon W."/>
            <person name="Desjardin D."/>
            <person name="Finy P."/>
            <person name="Geml J."/>
            <person name="Haridas S."/>
            <person name="Hughes K."/>
            <person name="Justo A."/>
            <person name="Karasinski D."/>
            <person name="Kautmanova I."/>
            <person name="Kiss B."/>
            <person name="Kocsube S."/>
            <person name="Kotiranta H."/>
            <person name="LaButti K.M."/>
            <person name="Lechner B.E."/>
            <person name="Liimatainen K."/>
            <person name="Lipzen A."/>
            <person name="Lukacs Z."/>
            <person name="Mihaltcheva S."/>
            <person name="Morgado L.N."/>
            <person name="Niskanen T."/>
            <person name="Noordeloos M.E."/>
            <person name="Ohm R.A."/>
            <person name="Ortiz-Santana B."/>
            <person name="Ovrebo C."/>
            <person name="Racz N."/>
            <person name="Riley R."/>
            <person name="Savchenko A."/>
            <person name="Shiryaev A."/>
            <person name="Soop K."/>
            <person name="Spirin V."/>
            <person name="Szebenyi C."/>
            <person name="Tomsovsky M."/>
            <person name="Tulloss R.E."/>
            <person name="Uehling J."/>
            <person name="Grigoriev I.V."/>
            <person name="Vagvolgyi C."/>
            <person name="Papp T."/>
            <person name="Martin F.M."/>
            <person name="Miettinen O."/>
            <person name="Hibbett D.S."/>
            <person name="Nagy L.G."/>
        </authorList>
    </citation>
    <scope>NUCLEOTIDE SEQUENCE [LARGE SCALE GENOMIC DNA]</scope>
    <source>
        <strain evidence="10 11">CBS 121175</strain>
    </source>
</reference>
<evidence type="ECO:0000313" key="11">
    <source>
        <dbReference type="Proteomes" id="UP000307440"/>
    </source>
</evidence>
<evidence type="ECO:0000256" key="7">
    <source>
        <dbReference type="RuleBase" id="RU361124"/>
    </source>
</evidence>
<feature type="domain" description="Enhancer of polycomb-like N-terminal" evidence="9">
    <location>
        <begin position="15"/>
        <end position="201"/>
    </location>
</feature>
<evidence type="ECO:0000313" key="10">
    <source>
        <dbReference type="EMBL" id="TFK21706.1"/>
    </source>
</evidence>
<sequence length="995" mass="110076">MPRTHLPGASTLRNRNRITNKTRLKIIKGNVDADDLFIPDEDEEKHRLTNLVAGVDAEDANEVLSAAHKVTKKTEEKPAAFIPTPDSTGTVDNADELYPPNKWRDPATYACTSSIVEEHITNGIANGFTYYMDERDKEWLDKNNEEARGEGTSAQGAVSASGSNIRTSARSAKSKGKEPDVNQPTAVSEDEFELVMGLFEKITHEKTEFLHHSLETGMPFPAFTDYQDVFSSPLTPATFASYTVPTWIPQPQKLLRIARTVYPYWKERRIERAGHRIIPILNFDESDTLNESYICFRRREIKAVRKTRQTQVTFSDKLVRLQTEFVYPLELAKLVLQREMAKKEQAQNGQEVWQKRLELVDLKRKYPAFQDKLDEEVLVDKERPKKPEIRLPPRPPRPQDGPIFTPIPQIVIKPRERIAQVKAQTEAILAKQKEADRSWEDVIDNPFQTPHVPHACRLFQYVPPPDAPSWPAPASDKTSDSEDERPAKVARYTRAIRLRYGRGGRLVLDRRDHGGLPPTISKAARSSLFGGGDDNTEDMEVDHPDPEEEDRLQRLQARWKFDSDDSPPCGPGGMEEQDRVLIDDYDPKYLRHAMTLFKEVDHTDLATDPTLHLPNANGQQTSVLPYRLGMPPMIRRDPQGQFRPVGPMFFGMPPGSLPHPAGMQQVGMAGTPVSMLKKMPPPNAIPQMRISNGGMRLSNIPMQQQTSPPHPSTIPSSSQSSTSTPNAVQSRPAIAMPHVDLVKPSEPGPLVNGITPSNTQATETATTQSQEATVNGITPPRPKSQNQTPVALGVPTNGYHLTSLNPAMPNITSYVQLSAQRTPLAAMQKMQEFKTALANLPPQEQIAALAAQAGNRALAANFLQVNGNGQQQQQQQLPTGNINLKLPAARPMQWAAMGAAVQRPASAMNGVGEHLNGIGSPSMIPVRSPSANGIRPGMRIGSNGQLQMSPHLQQPTASPMPNISQSQSPPRLSMTPTLTMASPPQQAVGSNQNGY</sequence>
<feature type="compositionally biased region" description="Low complexity" evidence="8">
    <location>
        <begin position="703"/>
        <end position="725"/>
    </location>
</feature>
<organism evidence="10 11">
    <name type="scientific">Coprinopsis marcescibilis</name>
    <name type="common">Agaric fungus</name>
    <name type="synonym">Psathyrella marcescibilis</name>
    <dbReference type="NCBI Taxonomy" id="230819"/>
    <lineage>
        <taxon>Eukaryota</taxon>
        <taxon>Fungi</taxon>
        <taxon>Dikarya</taxon>
        <taxon>Basidiomycota</taxon>
        <taxon>Agaricomycotina</taxon>
        <taxon>Agaricomycetes</taxon>
        <taxon>Agaricomycetidae</taxon>
        <taxon>Agaricales</taxon>
        <taxon>Agaricineae</taxon>
        <taxon>Psathyrellaceae</taxon>
        <taxon>Coprinopsis</taxon>
    </lineage>
</organism>
<evidence type="ECO:0000259" key="9">
    <source>
        <dbReference type="Pfam" id="PF10513"/>
    </source>
</evidence>
<feature type="region of interest" description="Disordered" evidence="8">
    <location>
        <begin position="919"/>
        <end position="995"/>
    </location>
</feature>
<feature type="region of interest" description="Disordered" evidence="8">
    <location>
        <begin position="145"/>
        <end position="187"/>
    </location>
</feature>
<name>A0A5C3KNB0_COPMA</name>
<feature type="compositionally biased region" description="Low complexity" evidence="8">
    <location>
        <begin position="759"/>
        <end position="773"/>
    </location>
</feature>
<evidence type="ECO:0000256" key="6">
    <source>
        <dbReference type="ARBA" id="ARBA00025513"/>
    </source>
</evidence>
<evidence type="ECO:0000256" key="4">
    <source>
        <dbReference type="ARBA" id="ARBA00023163"/>
    </source>
</evidence>
<evidence type="ECO:0000256" key="2">
    <source>
        <dbReference type="ARBA" id="ARBA00008035"/>
    </source>
</evidence>
<dbReference type="AlphaFoldDB" id="A0A5C3KNB0"/>
<feature type="compositionally biased region" description="Acidic residues" evidence="8">
    <location>
        <begin position="534"/>
        <end position="547"/>
    </location>
</feature>
<keyword evidence="3 7" id="KW-0805">Transcription regulation</keyword>